<sequence length="512" mass="56410">MFVIEIMGLVTGCISCAAGVSAFVQARKKIRHDRRLESIREEETRRLNEEGGEDIPMNDIALPTNDRSSNQGGGIKISPALGEGEDPREALSAILIKMQQDLIGTMQSLLAVQDSDVVIEHHEEYALDDIAHDELIAAFGRSDHAHGAPTAGLSTSENRGQVGPYMYHAAYPGRRTHDYDARSDETIRPYRRAGESPPTPSTGNGLRELEADLEELDGNQSSPPESFGHDGLSDTARLGAYVRPTSIIAVAPKKLVKIRASAPTNGLNASPVITARPALSTPPAPLQSPVVSGISQPTGKLHKKPSKNSLAGPLRCPPRCVPTHVRAVKRWRPSPKRSDLVPFDEDDILEIREYCDAKHWHAQNRRNTFIGFIPRNRFRIVQTVMPRYFVRALQDIVSADRFDLQAKAGDVIAVLAPSRRGEGWACGSLNWKNGPFPLNLTTPYKLDPIFYVTAKMDSDGSCRHPLQFKAGDMIAVVAEYRFEVIVTQRELLGVLDERIGWLRGNQVEGAPY</sequence>
<organism evidence="1 2">
    <name type="scientific">Coniosporium uncinatum</name>
    <dbReference type="NCBI Taxonomy" id="93489"/>
    <lineage>
        <taxon>Eukaryota</taxon>
        <taxon>Fungi</taxon>
        <taxon>Dikarya</taxon>
        <taxon>Ascomycota</taxon>
        <taxon>Pezizomycotina</taxon>
        <taxon>Dothideomycetes</taxon>
        <taxon>Dothideomycetes incertae sedis</taxon>
        <taxon>Coniosporium</taxon>
    </lineage>
</organism>
<evidence type="ECO:0000313" key="2">
    <source>
        <dbReference type="Proteomes" id="UP001186974"/>
    </source>
</evidence>
<dbReference type="Proteomes" id="UP001186974">
    <property type="component" value="Unassembled WGS sequence"/>
</dbReference>
<evidence type="ECO:0000313" key="1">
    <source>
        <dbReference type="EMBL" id="KAK3079420.1"/>
    </source>
</evidence>
<proteinExistence type="predicted"/>
<reference evidence="1" key="1">
    <citation type="submission" date="2024-09" db="EMBL/GenBank/DDBJ databases">
        <title>Black Yeasts Isolated from many extreme environments.</title>
        <authorList>
            <person name="Coleine C."/>
            <person name="Stajich J.E."/>
            <person name="Selbmann L."/>
        </authorList>
    </citation>
    <scope>NUCLEOTIDE SEQUENCE</scope>
    <source>
        <strain evidence="1">CCFEE 5737</strain>
    </source>
</reference>
<comment type="caution">
    <text evidence="1">The sequence shown here is derived from an EMBL/GenBank/DDBJ whole genome shotgun (WGS) entry which is preliminary data.</text>
</comment>
<dbReference type="EMBL" id="JAWDJW010001155">
    <property type="protein sequence ID" value="KAK3079420.1"/>
    <property type="molecule type" value="Genomic_DNA"/>
</dbReference>
<name>A0ACC3DRP6_9PEZI</name>
<accession>A0ACC3DRP6</accession>
<gene>
    <name evidence="1" type="ORF">LTS18_004908</name>
</gene>
<keyword evidence="2" id="KW-1185">Reference proteome</keyword>
<protein>
    <submittedName>
        <fullName evidence="1">Uncharacterized protein</fullName>
    </submittedName>
</protein>